<dbReference type="CDD" id="cd09274">
    <property type="entry name" value="RNase_HI_RT_Ty3"/>
    <property type="match status" value="1"/>
</dbReference>
<feature type="compositionally biased region" description="Polar residues" evidence="7">
    <location>
        <begin position="364"/>
        <end position="375"/>
    </location>
</feature>
<protein>
    <recommendedName>
        <fullName evidence="8">Integrase catalytic domain-containing protein</fullName>
    </recommendedName>
</protein>
<dbReference type="PROSITE" id="PS50994">
    <property type="entry name" value="INTEGRASE"/>
    <property type="match status" value="1"/>
</dbReference>
<keyword evidence="3" id="KW-0540">Nuclease</keyword>
<accession>A0A6A3L3I6</accession>
<dbReference type="InterPro" id="IPR041588">
    <property type="entry name" value="Integrase_H2C2"/>
</dbReference>
<evidence type="ECO:0000256" key="6">
    <source>
        <dbReference type="ARBA" id="ARBA00022918"/>
    </source>
</evidence>
<evidence type="ECO:0000259" key="8">
    <source>
        <dbReference type="PROSITE" id="PS50994"/>
    </source>
</evidence>
<gene>
    <name evidence="9" type="ORF">PR002_g14790</name>
</gene>
<dbReference type="InterPro" id="IPR041373">
    <property type="entry name" value="RT_RNaseH"/>
</dbReference>
<dbReference type="GO" id="GO:0003676">
    <property type="term" value="F:nucleic acid binding"/>
    <property type="evidence" value="ECO:0007669"/>
    <property type="project" value="InterPro"/>
</dbReference>
<dbReference type="SUPFAM" id="SSF56672">
    <property type="entry name" value="DNA/RNA polymerases"/>
    <property type="match status" value="1"/>
</dbReference>
<feature type="domain" description="Integrase catalytic" evidence="8">
    <location>
        <begin position="533"/>
        <end position="673"/>
    </location>
</feature>
<dbReference type="InterPro" id="IPR001584">
    <property type="entry name" value="Integrase_cat-core"/>
</dbReference>
<dbReference type="Gene3D" id="1.10.340.70">
    <property type="match status" value="1"/>
</dbReference>
<dbReference type="GO" id="GO:0015074">
    <property type="term" value="P:DNA integration"/>
    <property type="evidence" value="ECO:0007669"/>
    <property type="project" value="InterPro"/>
</dbReference>
<keyword evidence="2" id="KW-0548">Nucleotidyltransferase</keyword>
<reference evidence="9 10" key="1">
    <citation type="submission" date="2018-09" db="EMBL/GenBank/DDBJ databases">
        <title>Genomic investigation of the strawberry pathogen Phytophthora fragariae indicates pathogenicity is determined by transcriptional variation in three key races.</title>
        <authorList>
            <person name="Adams T.M."/>
            <person name="Armitage A.D."/>
            <person name="Sobczyk M.K."/>
            <person name="Bates H.J."/>
            <person name="Dunwell J.M."/>
            <person name="Nellist C.F."/>
            <person name="Harrison R.J."/>
        </authorList>
    </citation>
    <scope>NUCLEOTIDE SEQUENCE [LARGE SCALE GENOMIC DNA]</scope>
    <source>
        <strain evidence="9 10">SCRP324</strain>
    </source>
</reference>
<dbReference type="InterPro" id="IPR036397">
    <property type="entry name" value="RNaseH_sf"/>
</dbReference>
<evidence type="ECO:0000256" key="5">
    <source>
        <dbReference type="ARBA" id="ARBA00022801"/>
    </source>
</evidence>
<dbReference type="FunFam" id="3.10.20.370:FF:000001">
    <property type="entry name" value="Retrovirus-related Pol polyprotein from transposon 17.6-like protein"/>
    <property type="match status" value="1"/>
</dbReference>
<evidence type="ECO:0000256" key="3">
    <source>
        <dbReference type="ARBA" id="ARBA00022722"/>
    </source>
</evidence>
<dbReference type="OrthoDB" id="121806at2759"/>
<dbReference type="EMBL" id="QXFU01001042">
    <property type="protein sequence ID" value="KAE9012508.1"/>
    <property type="molecule type" value="Genomic_DNA"/>
</dbReference>
<proteinExistence type="predicted"/>
<feature type="compositionally biased region" description="Acidic residues" evidence="7">
    <location>
        <begin position="413"/>
        <end position="423"/>
    </location>
</feature>
<dbReference type="GO" id="GO:0004519">
    <property type="term" value="F:endonuclease activity"/>
    <property type="evidence" value="ECO:0007669"/>
    <property type="project" value="UniProtKB-KW"/>
</dbReference>
<keyword evidence="6" id="KW-0695">RNA-directed DNA polymerase</keyword>
<dbReference type="Pfam" id="PF17917">
    <property type="entry name" value="RT_RNaseH"/>
    <property type="match status" value="1"/>
</dbReference>
<feature type="region of interest" description="Disordered" evidence="7">
    <location>
        <begin position="132"/>
        <end position="159"/>
    </location>
</feature>
<evidence type="ECO:0000256" key="4">
    <source>
        <dbReference type="ARBA" id="ARBA00022759"/>
    </source>
</evidence>
<feature type="region of interest" description="Disordered" evidence="7">
    <location>
        <begin position="364"/>
        <end position="423"/>
    </location>
</feature>
<evidence type="ECO:0000256" key="1">
    <source>
        <dbReference type="ARBA" id="ARBA00022679"/>
    </source>
</evidence>
<dbReference type="InterPro" id="IPR043502">
    <property type="entry name" value="DNA/RNA_pol_sf"/>
</dbReference>
<keyword evidence="4" id="KW-0255">Endonuclease</keyword>
<evidence type="ECO:0000313" key="9">
    <source>
        <dbReference type="EMBL" id="KAE9012508.1"/>
    </source>
</evidence>
<dbReference type="Pfam" id="PF17921">
    <property type="entry name" value="Integrase_H2C2"/>
    <property type="match status" value="1"/>
</dbReference>
<evidence type="ECO:0000313" key="10">
    <source>
        <dbReference type="Proteomes" id="UP000435112"/>
    </source>
</evidence>
<dbReference type="GO" id="GO:0016787">
    <property type="term" value="F:hydrolase activity"/>
    <property type="evidence" value="ECO:0007669"/>
    <property type="project" value="UniProtKB-KW"/>
</dbReference>
<dbReference type="InterPro" id="IPR012337">
    <property type="entry name" value="RNaseH-like_sf"/>
</dbReference>
<dbReference type="PANTHER" id="PTHR37984">
    <property type="entry name" value="PROTEIN CBG26694"/>
    <property type="match status" value="1"/>
</dbReference>
<dbReference type="InterPro" id="IPR050951">
    <property type="entry name" value="Retrovirus_Pol_polyprotein"/>
</dbReference>
<dbReference type="Gene3D" id="3.30.420.10">
    <property type="entry name" value="Ribonuclease H-like superfamily/Ribonuclease H"/>
    <property type="match status" value="1"/>
</dbReference>
<dbReference type="PANTHER" id="PTHR37984:SF5">
    <property type="entry name" value="PROTEIN NYNRIN-LIKE"/>
    <property type="match status" value="1"/>
</dbReference>
<evidence type="ECO:0000256" key="7">
    <source>
        <dbReference type="SAM" id="MobiDB-lite"/>
    </source>
</evidence>
<keyword evidence="5" id="KW-0378">Hydrolase</keyword>
<dbReference type="SUPFAM" id="SSF53098">
    <property type="entry name" value="Ribonuclease H-like"/>
    <property type="match status" value="1"/>
</dbReference>
<dbReference type="Proteomes" id="UP000435112">
    <property type="component" value="Unassembled WGS sequence"/>
</dbReference>
<evidence type="ECO:0000256" key="2">
    <source>
        <dbReference type="ARBA" id="ARBA00022695"/>
    </source>
</evidence>
<sequence length="673" mass="72901">MVSRRRGLGACLMQDQGRGWQSMVFASKVNNNAEANYSITELECLAVVWAVKLFRPYLYGRTFEIITDHAALKWLMTRPNLAGRLHRWSLTLQEYEFGIVYRPGATNVVADALSHAPAAVLAAAGRKRKWRVRAESRGDAESTTEEDEPPAEGMTTETEQTAVEAVGTPVATVVTVEPGQMPEVAVMSPRGKLVGVGEAEVFRNDGCRTVSPPAESSHPRTRLAKKREEAAAAARIGDVATCTADQETTLLEITTESPTIPASSAGRGDDAGALTATEDVVHKGPQSTATRVTWADNVKDGETEADASITAPVPQRTRTRTSRKVVPCTPAVAAGGAAKSASDRAQRKAVTVVGGSNDEVNATVPSKSSGYLRQRATAKSKTKVATSIGGDEAVSERGTDKGVASKTGSEGPVNEDDELTEEPDVTLQLTDNEIMAAQEHSQLVQQMLKAGSYRSMKVESLFGLVVIHTARGKRVILPPALWSVVFKELHGSIWAGHLRGPHTYGRVSQLYWWPGLHGEVNRWVRGCQECGIRKARPRQVIPPLRSLRGGDVGDRWALDVAGPYPVAEGGERYVIAALGYVTRYAVARSVTRHTADDVATFIMEDVVLKFGAFRELLTDGAPEMTGLVLDQLVSLLQAKQTNPVPYRPQMIGLVERFHRSWKDCVATFMADDK</sequence>
<dbReference type="AlphaFoldDB" id="A0A6A3L3I6"/>
<organism evidence="9 10">
    <name type="scientific">Phytophthora rubi</name>
    <dbReference type="NCBI Taxonomy" id="129364"/>
    <lineage>
        <taxon>Eukaryota</taxon>
        <taxon>Sar</taxon>
        <taxon>Stramenopiles</taxon>
        <taxon>Oomycota</taxon>
        <taxon>Peronosporomycetes</taxon>
        <taxon>Peronosporales</taxon>
        <taxon>Peronosporaceae</taxon>
        <taxon>Phytophthora</taxon>
    </lineage>
</organism>
<comment type="caution">
    <text evidence="9">The sequence shown here is derived from an EMBL/GenBank/DDBJ whole genome shotgun (WGS) entry which is preliminary data.</text>
</comment>
<keyword evidence="1" id="KW-0808">Transferase</keyword>
<dbReference type="GO" id="GO:0003964">
    <property type="term" value="F:RNA-directed DNA polymerase activity"/>
    <property type="evidence" value="ECO:0007669"/>
    <property type="project" value="UniProtKB-KW"/>
</dbReference>
<name>A0A6A3L3I6_9STRA</name>